<evidence type="ECO:0000313" key="1">
    <source>
        <dbReference type="EMBL" id="GAH70053.1"/>
    </source>
</evidence>
<comment type="caution">
    <text evidence="1">The sequence shown here is derived from an EMBL/GenBank/DDBJ whole genome shotgun (WGS) entry which is preliminary data.</text>
</comment>
<name>X1JJY9_9ZZZZ</name>
<protein>
    <submittedName>
        <fullName evidence="1">Uncharacterized protein</fullName>
    </submittedName>
</protein>
<sequence>MGLTIHYSFEYHSDNPAEIVNKMRHQALTLPFETVSDIEHFKGNECNFNNSPDNEWSWLLIQAVEDIEDKEDPRRSYCVIPIEIIAFRTWPGKGCEPANFGLGRFPSKIEIDNNRSIETELSTGWHWSSFCKTQYAMQGGLKHFLKCHLTVIKMLDFAKELCIVKRVSDDGEYWEKRSVQDLVKEICEWDS</sequence>
<dbReference type="AlphaFoldDB" id="X1JJY9"/>
<reference evidence="1" key="1">
    <citation type="journal article" date="2014" name="Front. Microbiol.">
        <title>High frequency of phylogenetically diverse reductive dehalogenase-homologous genes in deep subseafloor sedimentary metagenomes.</title>
        <authorList>
            <person name="Kawai M."/>
            <person name="Futagami T."/>
            <person name="Toyoda A."/>
            <person name="Takaki Y."/>
            <person name="Nishi S."/>
            <person name="Hori S."/>
            <person name="Arai W."/>
            <person name="Tsubouchi T."/>
            <person name="Morono Y."/>
            <person name="Uchiyama I."/>
            <person name="Ito T."/>
            <person name="Fujiyama A."/>
            <person name="Inagaki F."/>
            <person name="Takami H."/>
        </authorList>
    </citation>
    <scope>NUCLEOTIDE SEQUENCE</scope>
    <source>
        <strain evidence="1">Expedition CK06-06</strain>
    </source>
</reference>
<feature type="non-terminal residue" evidence="1">
    <location>
        <position position="191"/>
    </location>
</feature>
<proteinExistence type="predicted"/>
<organism evidence="1">
    <name type="scientific">marine sediment metagenome</name>
    <dbReference type="NCBI Taxonomy" id="412755"/>
    <lineage>
        <taxon>unclassified sequences</taxon>
        <taxon>metagenomes</taxon>
        <taxon>ecological metagenomes</taxon>
    </lineage>
</organism>
<dbReference type="EMBL" id="BARU01027071">
    <property type="protein sequence ID" value="GAH70053.1"/>
    <property type="molecule type" value="Genomic_DNA"/>
</dbReference>
<gene>
    <name evidence="1" type="ORF">S03H2_43398</name>
</gene>
<accession>X1JJY9</accession>